<dbReference type="InterPro" id="IPR024096">
    <property type="entry name" value="NO_sig/Golgi_transp_ligand-bd"/>
</dbReference>
<dbReference type="EMBL" id="CP104013">
    <property type="protein sequence ID" value="UYP48234.1"/>
    <property type="molecule type" value="Genomic_DNA"/>
</dbReference>
<dbReference type="SUPFAM" id="SSF111126">
    <property type="entry name" value="Ligand-binding domain in the NO signalling and Golgi transport"/>
    <property type="match status" value="1"/>
</dbReference>
<evidence type="ECO:0000313" key="1">
    <source>
        <dbReference type="EMBL" id="UYP48234.1"/>
    </source>
</evidence>
<gene>
    <name evidence="1" type="ORF">NEF87_004519</name>
</gene>
<reference evidence="1" key="1">
    <citation type="submission" date="2022-09" db="EMBL/GenBank/DDBJ databases">
        <title>Actin cytoskeleton and complex cell architecture in an #Asgard archaeon.</title>
        <authorList>
            <person name="Ponce Toledo R.I."/>
            <person name="Schleper C."/>
            <person name="Rodrigues Oliveira T."/>
            <person name="Wollweber F."/>
            <person name="Xu J."/>
            <person name="Rittmann S."/>
            <person name="Klingl A."/>
            <person name="Pilhofer M."/>
        </authorList>
    </citation>
    <scope>NUCLEOTIDE SEQUENCE</scope>
    <source>
        <strain evidence="1">B-35</strain>
    </source>
</reference>
<evidence type="ECO:0008006" key="3">
    <source>
        <dbReference type="Google" id="ProtNLM"/>
    </source>
</evidence>
<organism evidence="1 2">
    <name type="scientific">Candidatus Lokiarchaeum ossiferum</name>
    <dbReference type="NCBI Taxonomy" id="2951803"/>
    <lineage>
        <taxon>Archaea</taxon>
        <taxon>Promethearchaeati</taxon>
        <taxon>Promethearchaeota</taxon>
        <taxon>Promethearchaeia</taxon>
        <taxon>Promethearchaeales</taxon>
        <taxon>Promethearchaeaceae</taxon>
        <taxon>Candidatus Lokiarchaeum</taxon>
    </lineage>
</organism>
<evidence type="ECO:0000313" key="2">
    <source>
        <dbReference type="Proteomes" id="UP001208689"/>
    </source>
</evidence>
<dbReference type="Proteomes" id="UP001208689">
    <property type="component" value="Chromosome"/>
</dbReference>
<proteinExistence type="predicted"/>
<sequence>MTENKENTRYSLLSQKMGFNQMRNSLYWLQRYMKRFNVSQDELERRYLEMGKNIGASFIKEIAPQSKELKNLFRELYNLTLSSKVKVLQEGNVYTIQDTKCALCKYQYDDIDLAGCTIEIGMISEMLERLGYNVIDSAVIESKTYGHKSCIHQYTANKVGFLHE</sequence>
<protein>
    <recommendedName>
        <fullName evidence="3">Metanogen output domain-containing protein</fullName>
    </recommendedName>
</protein>
<keyword evidence="2" id="KW-1185">Reference proteome</keyword>
<name>A0ABY6HXH9_9ARCH</name>
<accession>A0ABY6HXH9</accession>